<dbReference type="AlphaFoldDB" id="A0A1H4FHA1"/>
<evidence type="ECO:0000259" key="4">
    <source>
        <dbReference type="SMART" id="SM00978"/>
    </source>
</evidence>
<dbReference type="PANTHER" id="PTHR41542:SF1">
    <property type="entry name" value="BLL5807 PROTEIN"/>
    <property type="match status" value="1"/>
</dbReference>
<dbReference type="STRING" id="1122198.SAMN02745729_11127"/>
<feature type="region of interest" description="Disordered" evidence="1">
    <location>
        <begin position="39"/>
        <end position="63"/>
    </location>
</feature>
<protein>
    <submittedName>
        <fullName evidence="5">Predicted lipid-binding transport protein, Tim44 family</fullName>
    </submittedName>
</protein>
<proteinExistence type="predicted"/>
<feature type="transmembrane region" description="Helical" evidence="2">
    <location>
        <begin position="93"/>
        <end position="112"/>
    </location>
</feature>
<evidence type="ECO:0000256" key="2">
    <source>
        <dbReference type="SAM" id="Phobius"/>
    </source>
</evidence>
<keyword evidence="2" id="KW-0812">Transmembrane</keyword>
<feature type="signal peptide" evidence="3">
    <location>
        <begin position="1"/>
        <end position="24"/>
    </location>
</feature>
<dbReference type="PANTHER" id="PTHR41542">
    <property type="entry name" value="BLL5807 PROTEIN"/>
    <property type="match status" value="1"/>
</dbReference>
<keyword evidence="3" id="KW-0732">Signal</keyword>
<feature type="compositionally biased region" description="Low complexity" evidence="1">
    <location>
        <begin position="44"/>
        <end position="55"/>
    </location>
</feature>
<feature type="chain" id="PRO_5017428819" evidence="3">
    <location>
        <begin position="25"/>
        <end position="289"/>
    </location>
</feature>
<dbReference type="Proteomes" id="UP000242469">
    <property type="component" value="Unassembled WGS sequence"/>
</dbReference>
<dbReference type="OrthoDB" id="5298777at2"/>
<name>A0A1H4FHA1_9GAMM</name>
<sequence length="289" mass="31368">MKTLMTTCFALLLGFMLMPQEAEAKRLGGGSSFGKSYTTPKRVAPAPAKEQAAAPTSSTKTAGARSGLGGMMGGLLAGGLLAALFMGGAFEGIQLMDILLLAGVGFILFKLFSSKRAQAQRQQPAYAMPDGAMARQAPQHEPADPVMPASAGVSTGSDFAPVELKLPQWFNEQAFVEGARSHFMNLQTAWDSQNWDEIRDYMSDEMFAALQQERAKLPEQQHTEVDSVMAELVNFIDNGDHVVASIHFYGWIAESGQPTSEFSEIWHLNRDMTTDGSDWKIVGIEQPNV</sequence>
<dbReference type="InterPro" id="IPR032710">
    <property type="entry name" value="NTF2-like_dom_sf"/>
</dbReference>
<dbReference type="SMART" id="SM00978">
    <property type="entry name" value="Tim44"/>
    <property type="match status" value="1"/>
</dbReference>
<feature type="domain" description="Tim44-like" evidence="4">
    <location>
        <begin position="156"/>
        <end position="286"/>
    </location>
</feature>
<keyword evidence="6" id="KW-1185">Reference proteome</keyword>
<dbReference type="Gene3D" id="3.10.450.240">
    <property type="match status" value="1"/>
</dbReference>
<dbReference type="RefSeq" id="WP_091827063.1">
    <property type="nucleotide sequence ID" value="NZ_FNRJ01000011.1"/>
</dbReference>
<keyword evidence="2" id="KW-0472">Membrane</keyword>
<organism evidence="5 6">
    <name type="scientific">Marinobacterium iners DSM 11526</name>
    <dbReference type="NCBI Taxonomy" id="1122198"/>
    <lineage>
        <taxon>Bacteria</taxon>
        <taxon>Pseudomonadati</taxon>
        <taxon>Pseudomonadota</taxon>
        <taxon>Gammaproteobacteria</taxon>
        <taxon>Oceanospirillales</taxon>
        <taxon>Oceanospirillaceae</taxon>
        <taxon>Marinobacterium</taxon>
    </lineage>
</organism>
<evidence type="ECO:0000313" key="6">
    <source>
        <dbReference type="Proteomes" id="UP000242469"/>
    </source>
</evidence>
<dbReference type="SUPFAM" id="SSF54427">
    <property type="entry name" value="NTF2-like"/>
    <property type="match status" value="1"/>
</dbReference>
<evidence type="ECO:0000313" key="5">
    <source>
        <dbReference type="EMBL" id="SEA96200.1"/>
    </source>
</evidence>
<evidence type="ECO:0000256" key="3">
    <source>
        <dbReference type="SAM" id="SignalP"/>
    </source>
</evidence>
<dbReference type="EMBL" id="FNRJ01000011">
    <property type="protein sequence ID" value="SEA96200.1"/>
    <property type="molecule type" value="Genomic_DNA"/>
</dbReference>
<evidence type="ECO:0000256" key="1">
    <source>
        <dbReference type="SAM" id="MobiDB-lite"/>
    </source>
</evidence>
<reference evidence="6" key="1">
    <citation type="submission" date="2016-10" db="EMBL/GenBank/DDBJ databases">
        <authorList>
            <person name="Varghese N."/>
            <person name="Submissions S."/>
        </authorList>
    </citation>
    <scope>NUCLEOTIDE SEQUENCE [LARGE SCALE GENOMIC DNA]</scope>
    <source>
        <strain evidence="6">DSM 11526</strain>
    </source>
</reference>
<accession>A0A1H4FHA1</accession>
<gene>
    <name evidence="5" type="ORF">SAMN02745729_11127</name>
</gene>
<feature type="transmembrane region" description="Helical" evidence="2">
    <location>
        <begin position="67"/>
        <end position="86"/>
    </location>
</feature>
<dbReference type="Pfam" id="PF04280">
    <property type="entry name" value="Tim44"/>
    <property type="match status" value="1"/>
</dbReference>
<keyword evidence="2" id="KW-1133">Transmembrane helix</keyword>
<dbReference type="InterPro" id="IPR007379">
    <property type="entry name" value="Tim44-like_dom"/>
</dbReference>